<keyword evidence="8" id="KW-1185">Reference proteome</keyword>
<dbReference type="RefSeq" id="WP_141492834.1">
    <property type="nucleotide sequence ID" value="NZ_CP032485.1"/>
</dbReference>
<reference evidence="7 8" key="1">
    <citation type="submission" date="2018-09" db="EMBL/GenBank/DDBJ databases">
        <title>The complete genome sequence of Neokomagataea tanensis NBRC 106556(T).</title>
        <authorList>
            <person name="Chua K.-O."/>
            <person name="See-Too W.-S."/>
            <person name="Hong K.-W."/>
            <person name="Yin W.-F."/>
            <person name="Chan K.-G."/>
        </authorList>
    </citation>
    <scope>NUCLEOTIDE SEQUENCE [LARGE SCALE GENOMIC DNA]</scope>
    <source>
        <strain evidence="8">AH13 \ NBRC 106556</strain>
    </source>
</reference>
<dbReference type="KEGG" id="ntn:D5366_06915"/>
<dbReference type="AlphaFoldDB" id="A0A4Y6V6H5"/>
<feature type="region of interest" description="Disordered" evidence="5">
    <location>
        <begin position="201"/>
        <end position="223"/>
    </location>
</feature>
<dbReference type="GO" id="GO:0008932">
    <property type="term" value="F:lytic endotransglycosylase activity"/>
    <property type="evidence" value="ECO:0007669"/>
    <property type="project" value="UniProtKB-UniRule"/>
</dbReference>
<organism evidence="7 8">
    <name type="scientific">Neokomagataea tanensis</name>
    <dbReference type="NCBI Taxonomy" id="661191"/>
    <lineage>
        <taxon>Bacteria</taxon>
        <taxon>Pseudomonadati</taxon>
        <taxon>Pseudomonadota</taxon>
        <taxon>Alphaproteobacteria</taxon>
        <taxon>Acetobacterales</taxon>
        <taxon>Acetobacteraceae</taxon>
        <taxon>Neokomagataea</taxon>
    </lineage>
</organism>
<dbReference type="InterPro" id="IPR036908">
    <property type="entry name" value="RlpA-like_sf"/>
</dbReference>
<dbReference type="EMBL" id="CP032485">
    <property type="protein sequence ID" value="QDH24984.1"/>
    <property type="molecule type" value="Genomic_DNA"/>
</dbReference>
<dbReference type="InterPro" id="IPR009009">
    <property type="entry name" value="RlpA-like_DPBB"/>
</dbReference>
<evidence type="ECO:0000256" key="5">
    <source>
        <dbReference type="SAM" id="MobiDB-lite"/>
    </source>
</evidence>
<evidence type="ECO:0000313" key="8">
    <source>
        <dbReference type="Proteomes" id="UP000317214"/>
    </source>
</evidence>
<dbReference type="Gene3D" id="2.40.40.10">
    <property type="entry name" value="RlpA-like domain"/>
    <property type="match status" value="1"/>
</dbReference>
<dbReference type="SUPFAM" id="SSF50685">
    <property type="entry name" value="Barwin-like endoglucanases"/>
    <property type="match status" value="1"/>
</dbReference>
<dbReference type="OrthoDB" id="9779128at2"/>
<proteinExistence type="inferred from homology"/>
<dbReference type="GO" id="GO:0071555">
    <property type="term" value="P:cell wall organization"/>
    <property type="evidence" value="ECO:0007669"/>
    <property type="project" value="UniProtKB-KW"/>
</dbReference>
<comment type="function">
    <text evidence="3">Lytic transglycosylase with a strong preference for naked glycan strands that lack stem peptides.</text>
</comment>
<dbReference type="CDD" id="cd22268">
    <property type="entry name" value="DPBB_RlpA-like"/>
    <property type="match status" value="1"/>
</dbReference>
<dbReference type="Pfam" id="PF03330">
    <property type="entry name" value="DPBB_1"/>
    <property type="match status" value="1"/>
</dbReference>
<evidence type="ECO:0000256" key="3">
    <source>
        <dbReference type="HAMAP-Rule" id="MF_02071"/>
    </source>
</evidence>
<comment type="similarity">
    <text evidence="3 4">Belongs to the RlpA family.</text>
</comment>
<dbReference type="GO" id="GO:0000270">
    <property type="term" value="P:peptidoglycan metabolic process"/>
    <property type="evidence" value="ECO:0007669"/>
    <property type="project" value="UniProtKB-UniRule"/>
</dbReference>
<name>A0A4Y6V6H5_9PROT</name>
<evidence type="ECO:0000313" key="7">
    <source>
        <dbReference type="EMBL" id="QDH24984.1"/>
    </source>
</evidence>
<feature type="signal peptide" evidence="3">
    <location>
        <begin position="1"/>
        <end position="48"/>
    </location>
</feature>
<evidence type="ECO:0000256" key="1">
    <source>
        <dbReference type="ARBA" id="ARBA00023239"/>
    </source>
</evidence>
<dbReference type="HAMAP" id="MF_02071">
    <property type="entry name" value="RlpA"/>
    <property type="match status" value="1"/>
</dbReference>
<sequence precursor="true">MSIGFSPVPFTGEEPQTVPFSPARNIRYLRGLCAVLALGALSPLQVTADDTVPESATVVAGKTSWADSVRAALASRAQRLKQGAKWTEQGVASWYGRQFHGRHTSSGEIFNTNALTAAHPTLPIGTKLKVVSEDTGRSVIVTVNDRGPFNNRIIDLSHAAASQLGMLGSGTAHVKIARLEEDGSEETEVADAGDIDTLAPVASAPPRPAQHVSAKHHNASHHH</sequence>
<gene>
    <name evidence="3" type="primary">rlpA</name>
    <name evidence="7" type="ORF">D5366_06915</name>
</gene>
<dbReference type="PANTHER" id="PTHR34183:SF1">
    <property type="entry name" value="ENDOLYTIC PEPTIDOGLYCAN TRANSGLYCOSYLASE RLPA"/>
    <property type="match status" value="1"/>
</dbReference>
<evidence type="ECO:0000256" key="4">
    <source>
        <dbReference type="RuleBase" id="RU003495"/>
    </source>
</evidence>
<feature type="compositionally biased region" description="Basic residues" evidence="5">
    <location>
        <begin position="213"/>
        <end position="223"/>
    </location>
</feature>
<evidence type="ECO:0000256" key="2">
    <source>
        <dbReference type="ARBA" id="ARBA00023316"/>
    </source>
</evidence>
<dbReference type="PANTHER" id="PTHR34183">
    <property type="entry name" value="ENDOLYTIC PEPTIDOGLYCAN TRANSGLYCOSYLASE RLPA"/>
    <property type="match status" value="1"/>
</dbReference>
<protein>
    <recommendedName>
        <fullName evidence="3">Endolytic peptidoglycan transglycosylase RlpA</fullName>
        <ecNumber evidence="3">4.2.2.-</ecNumber>
    </recommendedName>
</protein>
<dbReference type="NCBIfam" id="TIGR00413">
    <property type="entry name" value="rlpA"/>
    <property type="match status" value="1"/>
</dbReference>
<feature type="chain" id="PRO_5021520551" description="Endolytic peptidoglycan transglycosylase RlpA" evidence="3">
    <location>
        <begin position="49"/>
        <end position="223"/>
    </location>
</feature>
<evidence type="ECO:0000259" key="6">
    <source>
        <dbReference type="Pfam" id="PF03330"/>
    </source>
</evidence>
<keyword evidence="2 3" id="KW-0961">Cell wall biogenesis/degradation</keyword>
<dbReference type="InterPro" id="IPR034718">
    <property type="entry name" value="RlpA"/>
</dbReference>
<dbReference type="Proteomes" id="UP000317214">
    <property type="component" value="Chromosome"/>
</dbReference>
<dbReference type="EC" id="4.2.2.-" evidence="3"/>
<keyword evidence="3" id="KW-0732">Signal</keyword>
<feature type="domain" description="RlpA-like protein double-psi beta-barrel" evidence="6">
    <location>
        <begin position="87"/>
        <end position="176"/>
    </location>
</feature>
<keyword evidence="1 3" id="KW-0456">Lyase</keyword>
<dbReference type="InterPro" id="IPR012997">
    <property type="entry name" value="RplA"/>
</dbReference>
<accession>A0A4Y6V6H5</accession>